<dbReference type="GO" id="GO:0006355">
    <property type="term" value="P:regulation of DNA-templated transcription"/>
    <property type="evidence" value="ECO:0007669"/>
    <property type="project" value="InterPro"/>
</dbReference>
<dbReference type="PANTHER" id="PTHR44688:SF16">
    <property type="entry name" value="DNA-BINDING TRANSCRIPTIONAL ACTIVATOR DEVR_DOSR"/>
    <property type="match status" value="1"/>
</dbReference>
<dbReference type="Proteomes" id="UP000295509">
    <property type="component" value="Unassembled WGS sequence"/>
</dbReference>
<dbReference type="AlphaFoldDB" id="A0A4R8M2X5"/>
<evidence type="ECO:0000259" key="6">
    <source>
        <dbReference type="PROSITE" id="PS50110"/>
    </source>
</evidence>
<gene>
    <name evidence="7" type="ORF">BX592_102210</name>
</gene>
<dbReference type="SUPFAM" id="SSF52172">
    <property type="entry name" value="CheY-like"/>
    <property type="match status" value="1"/>
</dbReference>
<evidence type="ECO:0000256" key="1">
    <source>
        <dbReference type="ARBA" id="ARBA00023015"/>
    </source>
</evidence>
<comment type="caution">
    <text evidence="7">The sequence shown here is derived from an EMBL/GenBank/DDBJ whole genome shotgun (WGS) entry which is preliminary data.</text>
</comment>
<dbReference type="RefSeq" id="WP_134190205.1">
    <property type="nucleotide sequence ID" value="NZ_JBHLUW010000035.1"/>
</dbReference>
<dbReference type="SMART" id="SM00421">
    <property type="entry name" value="HTH_LUXR"/>
    <property type="match status" value="1"/>
</dbReference>
<dbReference type="SUPFAM" id="SSF46894">
    <property type="entry name" value="C-terminal effector domain of the bipartite response regulators"/>
    <property type="match status" value="1"/>
</dbReference>
<dbReference type="SMART" id="SM00448">
    <property type="entry name" value="REC"/>
    <property type="match status" value="1"/>
</dbReference>
<dbReference type="Gene3D" id="1.10.10.10">
    <property type="entry name" value="Winged helix-like DNA-binding domain superfamily/Winged helix DNA-binding domain"/>
    <property type="match status" value="1"/>
</dbReference>
<feature type="modified residue" description="4-aspartylphosphate" evidence="4">
    <location>
        <position position="66"/>
    </location>
</feature>
<dbReference type="GO" id="GO:0003677">
    <property type="term" value="F:DNA binding"/>
    <property type="evidence" value="ECO:0007669"/>
    <property type="project" value="UniProtKB-KW"/>
</dbReference>
<evidence type="ECO:0000259" key="5">
    <source>
        <dbReference type="PROSITE" id="PS50043"/>
    </source>
</evidence>
<dbReference type="CDD" id="cd17537">
    <property type="entry name" value="REC_FixJ"/>
    <property type="match status" value="1"/>
</dbReference>
<organism evidence="7 8">
    <name type="scientific">Paraburkholderia rhizosphaerae</name>
    <dbReference type="NCBI Taxonomy" id="480658"/>
    <lineage>
        <taxon>Bacteria</taxon>
        <taxon>Pseudomonadati</taxon>
        <taxon>Pseudomonadota</taxon>
        <taxon>Betaproteobacteria</taxon>
        <taxon>Burkholderiales</taxon>
        <taxon>Burkholderiaceae</taxon>
        <taxon>Paraburkholderia</taxon>
    </lineage>
</organism>
<sequence length="233" mass="25579">MHGEPAGLPVEIAQDAIVYVIDDDEAILEAIGALLRSVGVCAELFSSGQDFFAHPLPDVPACLVLDVRLRGQSGLVVQQQIVAQKIRIPIVFMTAHGDIAMSVRAMKAGAVDFLAKPFRDQDLLDAVTRALVADEERREADRSFADLRRRYALLTPRERQVMARVVNGLRNRQIADEMNLSENTTKFHRNQAMKKMESKSLVDFVLMGGVLGLQEAPDDSSARSLTKLPGDAA</sequence>
<dbReference type="CDD" id="cd06170">
    <property type="entry name" value="LuxR_C_like"/>
    <property type="match status" value="1"/>
</dbReference>
<dbReference type="PANTHER" id="PTHR44688">
    <property type="entry name" value="DNA-BINDING TRANSCRIPTIONAL ACTIVATOR DEVR_DOSR"/>
    <property type="match status" value="1"/>
</dbReference>
<keyword evidence="2" id="KW-0238">DNA-binding</keyword>
<dbReference type="InterPro" id="IPR001789">
    <property type="entry name" value="Sig_transdc_resp-reg_receiver"/>
</dbReference>
<dbReference type="Gene3D" id="3.40.50.2300">
    <property type="match status" value="1"/>
</dbReference>
<dbReference type="InterPro" id="IPR000792">
    <property type="entry name" value="Tscrpt_reg_LuxR_C"/>
</dbReference>
<dbReference type="InterPro" id="IPR016032">
    <property type="entry name" value="Sig_transdc_resp-reg_C-effctor"/>
</dbReference>
<evidence type="ECO:0000256" key="4">
    <source>
        <dbReference type="PROSITE-ProRule" id="PRU00169"/>
    </source>
</evidence>
<evidence type="ECO:0000256" key="2">
    <source>
        <dbReference type="ARBA" id="ARBA00023125"/>
    </source>
</evidence>
<dbReference type="PROSITE" id="PS50110">
    <property type="entry name" value="RESPONSE_REGULATORY"/>
    <property type="match status" value="1"/>
</dbReference>
<dbReference type="EMBL" id="SORE01000002">
    <property type="protein sequence ID" value="TDY54063.1"/>
    <property type="molecule type" value="Genomic_DNA"/>
</dbReference>
<feature type="domain" description="Response regulatory" evidence="6">
    <location>
        <begin position="17"/>
        <end position="131"/>
    </location>
</feature>
<evidence type="ECO:0000313" key="7">
    <source>
        <dbReference type="EMBL" id="TDY54063.1"/>
    </source>
</evidence>
<proteinExistence type="predicted"/>
<dbReference type="PRINTS" id="PR00038">
    <property type="entry name" value="HTHLUXR"/>
</dbReference>
<keyword evidence="3" id="KW-0804">Transcription</keyword>
<dbReference type="GO" id="GO:0000160">
    <property type="term" value="P:phosphorelay signal transduction system"/>
    <property type="evidence" value="ECO:0007669"/>
    <property type="project" value="InterPro"/>
</dbReference>
<dbReference type="PROSITE" id="PS50043">
    <property type="entry name" value="HTH_LUXR_2"/>
    <property type="match status" value="1"/>
</dbReference>
<protein>
    <submittedName>
        <fullName evidence="7">FixJ family two-component response regulator</fullName>
    </submittedName>
</protein>
<dbReference type="Pfam" id="PF00196">
    <property type="entry name" value="GerE"/>
    <property type="match status" value="1"/>
</dbReference>
<reference evidence="7 8" key="1">
    <citation type="submission" date="2019-03" db="EMBL/GenBank/DDBJ databases">
        <title>Genomic Encyclopedia of Type Strains, Phase III (KMG-III): the genomes of soil and plant-associated and newly described type strains.</title>
        <authorList>
            <person name="Whitman W."/>
        </authorList>
    </citation>
    <scope>NUCLEOTIDE SEQUENCE [LARGE SCALE GENOMIC DNA]</scope>
    <source>
        <strain evidence="7 8">LMG 29544</strain>
    </source>
</reference>
<keyword evidence="1" id="KW-0805">Transcription regulation</keyword>
<feature type="domain" description="HTH luxR-type" evidence="5">
    <location>
        <begin position="147"/>
        <end position="212"/>
    </location>
</feature>
<keyword evidence="4" id="KW-0597">Phosphoprotein</keyword>
<keyword evidence="8" id="KW-1185">Reference proteome</keyword>
<evidence type="ECO:0000313" key="8">
    <source>
        <dbReference type="Proteomes" id="UP000295509"/>
    </source>
</evidence>
<accession>A0A4R8M2X5</accession>
<dbReference type="InterPro" id="IPR011006">
    <property type="entry name" value="CheY-like_superfamily"/>
</dbReference>
<dbReference type="Pfam" id="PF00072">
    <property type="entry name" value="Response_reg"/>
    <property type="match status" value="1"/>
</dbReference>
<evidence type="ECO:0000256" key="3">
    <source>
        <dbReference type="ARBA" id="ARBA00023163"/>
    </source>
</evidence>
<name>A0A4R8M2X5_9BURK</name>
<dbReference type="OrthoDB" id="9802186at2"/>
<dbReference type="InterPro" id="IPR036388">
    <property type="entry name" value="WH-like_DNA-bd_sf"/>
</dbReference>